<feature type="region of interest" description="Disordered" evidence="4">
    <location>
        <begin position="340"/>
        <end position="403"/>
    </location>
</feature>
<dbReference type="GO" id="GO:0003729">
    <property type="term" value="F:mRNA binding"/>
    <property type="evidence" value="ECO:0007669"/>
    <property type="project" value="TreeGrafter"/>
</dbReference>
<proteinExistence type="predicted"/>
<dbReference type="InterPro" id="IPR012677">
    <property type="entry name" value="Nucleotide-bd_a/b_plait_sf"/>
</dbReference>
<dbReference type="CDD" id="cd12577">
    <property type="entry name" value="RRM1_Hrp1p"/>
    <property type="match status" value="1"/>
</dbReference>
<evidence type="ECO:0000313" key="7">
    <source>
        <dbReference type="Proteomes" id="UP001176521"/>
    </source>
</evidence>
<dbReference type="GO" id="GO:0006417">
    <property type="term" value="P:regulation of translation"/>
    <property type="evidence" value="ECO:0007669"/>
    <property type="project" value="TreeGrafter"/>
</dbReference>
<feature type="compositionally biased region" description="Polar residues" evidence="4">
    <location>
        <begin position="12"/>
        <end position="28"/>
    </location>
</feature>
<dbReference type="InterPro" id="IPR034156">
    <property type="entry name" value="Hrp1_RRM1"/>
</dbReference>
<dbReference type="Pfam" id="PF00076">
    <property type="entry name" value="RRM_1"/>
    <property type="match status" value="2"/>
</dbReference>
<feature type="region of interest" description="Disordered" evidence="4">
    <location>
        <begin position="546"/>
        <end position="710"/>
    </location>
</feature>
<dbReference type="FunFam" id="3.30.70.330:FF:000025">
    <property type="entry name" value="RNA-binding protein Musashi homolog 2 isoform X1"/>
    <property type="match status" value="1"/>
</dbReference>
<sequence length="710" mass="73877">MEDDLYADLYGDTSTDAVPVASTVSAQESSKSAAPAPAPAAPSADKPASFIPPPVSASASTAGGAAANGNTSNSNSAQTGKQSNFNPIQSTGHVGANWAAHHSSTNAVQPSTFQSRMLSSSNFRDDRDSGSRSNGGGGAYSNGSGYAASSHGYEVGSGGYQNSNGSGGGRRQRDEKEEEGKMFVGGLNWDTTEDSLRTYMSQFGKVIQCSVMRDQATGRSRGFGFLTFEDPKAVNQVMVKEHFLDGKLIDPKRAIPRPEQVRSYKLFVGGISNSTSSESFRRFFEQFGEVVDVTLMMDKDTGRSRGYGFVTFSDEKPIANVMGQSELLLDGKSVDVRRAHQRDRDGNVQGNSGPQQGQQQSQHQARRSGGGAGGMGGGGVGGGGGGGSGGSGLTYESGRTNNESWNVMGGGGGMGGMGAMNPMGMSMGMGGMNPMAAAMNSFGGMNPMGMGVGGGMGMGMGMGMGGGGAGGGFDPNAMAQLYQNFGWGGPNWNPQAAFQQMMASMGGGGGAAGGAINFGALGMGGTNAPIRLGNFGGGGGGDRSYNISNSNYRNNNHHNHNHNSNNFNNGNQDDGGMKRSLPDAATAGLPPRPGQVQAYASSSPGKADGKDGSPSAPALSERMASRGGDDASSARPGISRNGDSYRSSGSAGGAGDERRESRSDRYDRDRDNRGEREWGSYRDRERDRDSRDRERSPERRRDEDRRADRR</sequence>
<dbReference type="PANTHER" id="PTHR48032">
    <property type="entry name" value="RNA-BINDING PROTEIN MUSASHI HOMOLOG RBP6"/>
    <property type="match status" value="1"/>
</dbReference>
<evidence type="ECO:0000256" key="4">
    <source>
        <dbReference type="SAM" id="MobiDB-lite"/>
    </source>
</evidence>
<dbReference type="Gene3D" id="3.30.70.330">
    <property type="match status" value="2"/>
</dbReference>
<dbReference type="Proteomes" id="UP001176521">
    <property type="component" value="Unassembled WGS sequence"/>
</dbReference>
<dbReference type="AlphaFoldDB" id="A0AAN6GIM8"/>
<feature type="compositionally biased region" description="Low complexity" evidence="4">
    <location>
        <begin position="562"/>
        <end position="571"/>
    </location>
</feature>
<feature type="compositionally biased region" description="Low complexity" evidence="4">
    <location>
        <begin position="56"/>
        <end position="77"/>
    </location>
</feature>
<feature type="compositionally biased region" description="Gly residues" evidence="4">
    <location>
        <begin position="368"/>
        <end position="392"/>
    </location>
</feature>
<feature type="compositionally biased region" description="Low complexity" evidence="4">
    <location>
        <begin position="347"/>
        <end position="363"/>
    </location>
</feature>
<dbReference type="InterPro" id="IPR000504">
    <property type="entry name" value="RRM_dom"/>
</dbReference>
<dbReference type="InterPro" id="IPR035979">
    <property type="entry name" value="RBD_domain_sf"/>
</dbReference>
<dbReference type="SUPFAM" id="SSF54928">
    <property type="entry name" value="RNA-binding domain, RBD"/>
    <property type="match status" value="2"/>
</dbReference>
<feature type="compositionally biased region" description="Polar residues" evidence="4">
    <location>
        <begin position="102"/>
        <end position="118"/>
    </location>
</feature>
<keyword evidence="1" id="KW-0677">Repeat</keyword>
<feature type="region of interest" description="Disordered" evidence="4">
    <location>
        <begin position="155"/>
        <end position="181"/>
    </location>
</feature>
<protein>
    <recommendedName>
        <fullName evidence="5">RRM domain-containing protein</fullName>
    </recommendedName>
</protein>
<dbReference type="EMBL" id="JAPDMQ010000034">
    <property type="protein sequence ID" value="KAK0539213.1"/>
    <property type="molecule type" value="Genomic_DNA"/>
</dbReference>
<keyword evidence="2 3" id="KW-0694">RNA-binding</keyword>
<feature type="compositionally biased region" description="Polar residues" evidence="4">
    <location>
        <begin position="78"/>
        <end position="92"/>
    </location>
</feature>
<dbReference type="PROSITE" id="PS50102">
    <property type="entry name" value="RRM"/>
    <property type="match status" value="2"/>
</dbReference>
<dbReference type="PANTHER" id="PTHR48032:SF6">
    <property type="entry name" value="RNA-BINDING (RRM_RBD_RNP MOTIFS) FAMILY PROTEIN"/>
    <property type="match status" value="1"/>
</dbReference>
<gene>
    <name evidence="6" type="ORF">OC842_001034</name>
</gene>
<dbReference type="SMART" id="SM00360">
    <property type="entry name" value="RRM"/>
    <property type="match status" value="2"/>
</dbReference>
<keyword evidence="7" id="KW-1185">Reference proteome</keyword>
<feature type="domain" description="RRM" evidence="5">
    <location>
        <begin position="264"/>
        <end position="341"/>
    </location>
</feature>
<organism evidence="6 7">
    <name type="scientific">Tilletia horrida</name>
    <dbReference type="NCBI Taxonomy" id="155126"/>
    <lineage>
        <taxon>Eukaryota</taxon>
        <taxon>Fungi</taxon>
        <taxon>Dikarya</taxon>
        <taxon>Basidiomycota</taxon>
        <taxon>Ustilaginomycotina</taxon>
        <taxon>Exobasidiomycetes</taxon>
        <taxon>Tilletiales</taxon>
        <taxon>Tilletiaceae</taxon>
        <taxon>Tilletia</taxon>
    </lineage>
</organism>
<feature type="compositionally biased region" description="Basic and acidic residues" evidence="4">
    <location>
        <begin position="655"/>
        <end position="710"/>
    </location>
</feature>
<feature type="compositionally biased region" description="Gly residues" evidence="4">
    <location>
        <begin position="155"/>
        <end position="169"/>
    </location>
</feature>
<feature type="region of interest" description="Disordered" evidence="4">
    <location>
        <begin position="1"/>
        <end position="143"/>
    </location>
</feature>
<feature type="compositionally biased region" description="Low complexity" evidence="4">
    <location>
        <begin position="29"/>
        <end position="49"/>
    </location>
</feature>
<evidence type="ECO:0000259" key="5">
    <source>
        <dbReference type="PROSITE" id="PS50102"/>
    </source>
</evidence>
<reference evidence="6" key="1">
    <citation type="journal article" date="2023" name="PhytoFront">
        <title>Draft Genome Resources of Seven Strains of Tilletia horrida, Causal Agent of Kernel Smut of Rice.</title>
        <authorList>
            <person name="Khanal S."/>
            <person name="Antony Babu S."/>
            <person name="Zhou X.G."/>
        </authorList>
    </citation>
    <scope>NUCLEOTIDE SEQUENCE</scope>
    <source>
        <strain evidence="6">TX3</strain>
    </source>
</reference>
<evidence type="ECO:0000256" key="2">
    <source>
        <dbReference type="ARBA" id="ARBA00022884"/>
    </source>
</evidence>
<name>A0AAN6GIM8_9BASI</name>
<evidence type="ECO:0000313" key="6">
    <source>
        <dbReference type="EMBL" id="KAK0539213.1"/>
    </source>
</evidence>
<evidence type="ECO:0000256" key="3">
    <source>
        <dbReference type="PROSITE-ProRule" id="PRU00176"/>
    </source>
</evidence>
<evidence type="ECO:0000256" key="1">
    <source>
        <dbReference type="ARBA" id="ARBA00022737"/>
    </source>
</evidence>
<feature type="compositionally biased region" description="Basic and acidic residues" evidence="4">
    <location>
        <begin position="171"/>
        <end position="181"/>
    </location>
</feature>
<comment type="caution">
    <text evidence="6">The sequence shown here is derived from an EMBL/GenBank/DDBJ whole genome shotgun (WGS) entry which is preliminary data.</text>
</comment>
<accession>A0AAN6GIM8</accession>
<feature type="domain" description="RRM" evidence="5">
    <location>
        <begin position="180"/>
        <end position="255"/>
    </location>
</feature>